<evidence type="ECO:0008006" key="3">
    <source>
        <dbReference type="Google" id="ProtNLM"/>
    </source>
</evidence>
<evidence type="ECO:0000313" key="2">
    <source>
        <dbReference type="Proteomes" id="UP000004030"/>
    </source>
</evidence>
<dbReference type="Proteomes" id="UP000004030">
    <property type="component" value="Unassembled WGS sequence"/>
</dbReference>
<organism evidence="1 2">
    <name type="scientific">Novosphingobium pentaromativorans US6-1</name>
    <dbReference type="NCBI Taxonomy" id="1088721"/>
    <lineage>
        <taxon>Bacteria</taxon>
        <taxon>Pseudomonadati</taxon>
        <taxon>Pseudomonadota</taxon>
        <taxon>Alphaproteobacteria</taxon>
        <taxon>Sphingomonadales</taxon>
        <taxon>Sphingomonadaceae</taxon>
        <taxon>Novosphingobium</taxon>
    </lineage>
</organism>
<sequence length="185" mass="20830">MATKVSSNDDNSNESGSTATGKFEIFRYKDAKGLEAHPEALDVEPLPESLVPLQIKAVEAGLRDGQEIKYLVKMPGYSITHVWFKHDFPLPLHSHNSDCMYYIIAGSVRLGTEDLGPRDSFFVPADVPYTYKPGPDGVELLEFRHETSANLRHFSKTAKWWEKAVETCAKNRESWIEAKKPSLNC</sequence>
<name>G6E825_9SPHN</name>
<gene>
    <name evidence="1" type="ORF">NSU_0496</name>
</gene>
<dbReference type="RefSeq" id="WP_007011413.1">
    <property type="nucleotide sequence ID" value="NZ_AGFM01000007.1"/>
</dbReference>
<dbReference type="eggNOG" id="COG1917">
    <property type="taxonomic scope" value="Bacteria"/>
</dbReference>
<keyword evidence="2" id="KW-1185">Reference proteome</keyword>
<dbReference type="SUPFAM" id="SSF51182">
    <property type="entry name" value="RmlC-like cupins"/>
    <property type="match status" value="1"/>
</dbReference>
<comment type="caution">
    <text evidence="1">The sequence shown here is derived from an EMBL/GenBank/DDBJ whole genome shotgun (WGS) entry which is preliminary data.</text>
</comment>
<dbReference type="AlphaFoldDB" id="G6E825"/>
<dbReference type="Gene3D" id="2.60.120.10">
    <property type="entry name" value="Jelly Rolls"/>
    <property type="match status" value="1"/>
</dbReference>
<evidence type="ECO:0000313" key="1">
    <source>
        <dbReference type="EMBL" id="EHJ62668.1"/>
    </source>
</evidence>
<dbReference type="InterPro" id="IPR014710">
    <property type="entry name" value="RmlC-like_jellyroll"/>
</dbReference>
<protein>
    <recommendedName>
        <fullName evidence="3">Cupin 2 conserved barrel domain-containing protein</fullName>
    </recommendedName>
</protein>
<reference evidence="1 2" key="1">
    <citation type="journal article" date="2012" name="J. Bacteriol.">
        <title>Genome sequence of benzo(a)pyrene-degrading bacterium Novosphingobium pentaromativorans US6-1.</title>
        <authorList>
            <person name="Luo Y.R."/>
            <person name="Kang S.G."/>
            <person name="Kim S.J."/>
            <person name="Kim M.R."/>
            <person name="Li N."/>
            <person name="Lee J.H."/>
            <person name="Kwon K.K."/>
        </authorList>
    </citation>
    <scope>NUCLEOTIDE SEQUENCE [LARGE SCALE GENOMIC DNA]</scope>
    <source>
        <strain evidence="1 2">US6-1</strain>
    </source>
</reference>
<dbReference type="EMBL" id="AGFM01000007">
    <property type="protein sequence ID" value="EHJ62668.1"/>
    <property type="molecule type" value="Genomic_DNA"/>
</dbReference>
<proteinExistence type="predicted"/>
<dbReference type="PATRIC" id="fig|1088721.3.peg.488"/>
<dbReference type="OrthoDB" id="7618523at2"/>
<accession>G6E825</accession>
<dbReference type="InterPro" id="IPR011051">
    <property type="entry name" value="RmlC_Cupin_sf"/>
</dbReference>